<sequence length="151" mass="16601">MWYALRDYLTGNEVLRGCGMGLEIVGGKWVRIDNSTSAHIKINGTDDGRYSIYFTKRSRLRYGSKLVIRNTQASDSWNYKVPCQSVCVVRTVTGTFIGVPLKTVVPLLAVLIIVIIAIATMGTLSVKRGIGSNCKNDSVPRPVPPTGKRIK</sequence>
<keyword evidence="3" id="KW-1185">Reference proteome</keyword>
<organism evidence="2 3">
    <name type="scientific">Mytilus coruscus</name>
    <name type="common">Sea mussel</name>
    <dbReference type="NCBI Taxonomy" id="42192"/>
    <lineage>
        <taxon>Eukaryota</taxon>
        <taxon>Metazoa</taxon>
        <taxon>Spiralia</taxon>
        <taxon>Lophotrochozoa</taxon>
        <taxon>Mollusca</taxon>
        <taxon>Bivalvia</taxon>
        <taxon>Autobranchia</taxon>
        <taxon>Pteriomorphia</taxon>
        <taxon>Mytilida</taxon>
        <taxon>Mytiloidea</taxon>
        <taxon>Mytilidae</taxon>
        <taxon>Mytilinae</taxon>
        <taxon>Mytilus</taxon>
    </lineage>
</organism>
<evidence type="ECO:0000313" key="2">
    <source>
        <dbReference type="EMBL" id="CAC5380213.1"/>
    </source>
</evidence>
<dbReference type="EMBL" id="CACVKT020002847">
    <property type="protein sequence ID" value="CAC5380213.1"/>
    <property type="molecule type" value="Genomic_DNA"/>
</dbReference>
<protein>
    <submittedName>
        <fullName evidence="2">Uncharacterized protein</fullName>
    </submittedName>
</protein>
<keyword evidence="1" id="KW-0812">Transmembrane</keyword>
<keyword evidence="1" id="KW-1133">Transmembrane helix</keyword>
<dbReference type="Proteomes" id="UP000507470">
    <property type="component" value="Unassembled WGS sequence"/>
</dbReference>
<evidence type="ECO:0000256" key="1">
    <source>
        <dbReference type="SAM" id="Phobius"/>
    </source>
</evidence>
<name>A0A6J8B9F9_MYTCO</name>
<dbReference type="AlphaFoldDB" id="A0A6J8B9F9"/>
<feature type="transmembrane region" description="Helical" evidence="1">
    <location>
        <begin position="104"/>
        <end position="126"/>
    </location>
</feature>
<keyword evidence="1" id="KW-0472">Membrane</keyword>
<reference evidence="2 3" key="1">
    <citation type="submission" date="2020-06" db="EMBL/GenBank/DDBJ databases">
        <authorList>
            <person name="Li R."/>
            <person name="Bekaert M."/>
        </authorList>
    </citation>
    <scope>NUCLEOTIDE SEQUENCE [LARGE SCALE GENOMIC DNA]</scope>
    <source>
        <strain evidence="3">wild</strain>
    </source>
</reference>
<evidence type="ECO:0000313" key="3">
    <source>
        <dbReference type="Proteomes" id="UP000507470"/>
    </source>
</evidence>
<proteinExistence type="predicted"/>
<gene>
    <name evidence="2" type="ORF">MCOR_16189</name>
</gene>
<accession>A0A6J8B9F9</accession>